<keyword evidence="7" id="KW-0969">Cilium</keyword>
<dbReference type="SUPFAM" id="SSF64518">
    <property type="entry name" value="Phase 1 flagellin"/>
    <property type="match status" value="1"/>
</dbReference>
<evidence type="ECO:0000259" key="6">
    <source>
        <dbReference type="Pfam" id="PF00669"/>
    </source>
</evidence>
<dbReference type="Proteomes" id="UP000192769">
    <property type="component" value="Unassembled WGS sequence"/>
</dbReference>
<sequence length="321" mass="34289">MRLSTNMIFNQQVRGISDSQASWLKVGEQLSSGRRVNNPSDDPIAASRSVVVAQSQAQSSQYALARTFANQGLSMEENTLSSVTSTIQDAQTLIVYGSTGTLSDDDRGSIATQLEGLRSQLLNLANSKDGNGRYIFAGYKTDSAPFADNGSGAVSYVGGTDAITQKVDTSRTMTVGHTGDDIFMSITGNATKEPDGSASETNLFNMLDSAIAALKTPQADADDATKQTFQDAMDKTNRGLSNSLNNVLTVRSEIGTQLSELSTLDGQGDDRDVILSSEMSNLVDTDYTSAISSYTMQQTALQASYKTFTDMSKLSLFQLNS</sequence>
<dbReference type="GO" id="GO:0005198">
    <property type="term" value="F:structural molecule activity"/>
    <property type="evidence" value="ECO:0007669"/>
    <property type="project" value="InterPro"/>
</dbReference>
<proteinExistence type="inferred from homology"/>
<feature type="domain" description="Flagellin N-terminal" evidence="6">
    <location>
        <begin position="4"/>
        <end position="141"/>
    </location>
</feature>
<protein>
    <submittedName>
        <fullName evidence="7">Flagellar hook-filament junction protein FlgL</fullName>
    </submittedName>
</protein>
<keyword evidence="4" id="KW-0964">Secreted</keyword>
<evidence type="ECO:0000313" key="8">
    <source>
        <dbReference type="Proteomes" id="UP000192769"/>
    </source>
</evidence>
<dbReference type="GO" id="GO:0005576">
    <property type="term" value="C:extracellular region"/>
    <property type="evidence" value="ECO:0007669"/>
    <property type="project" value="UniProtKB-SubCell"/>
</dbReference>
<keyword evidence="5" id="KW-0975">Bacterial flagellum</keyword>
<dbReference type="PANTHER" id="PTHR42792">
    <property type="entry name" value="FLAGELLIN"/>
    <property type="match status" value="1"/>
</dbReference>
<dbReference type="RefSeq" id="WP_081141015.1">
    <property type="nucleotide sequence ID" value="NZ_MWUE01000027.1"/>
</dbReference>
<evidence type="ECO:0000256" key="5">
    <source>
        <dbReference type="ARBA" id="ARBA00023143"/>
    </source>
</evidence>
<dbReference type="NCBIfam" id="TIGR02550">
    <property type="entry name" value="flagell_flgL"/>
    <property type="match status" value="1"/>
</dbReference>
<reference evidence="7 8" key="1">
    <citation type="submission" date="2017-02" db="EMBL/GenBank/DDBJ databases">
        <title>Whole genome shotgun sequence of Pantoea agglomerans strain AS1 isolated from a cycad, Zamia floridana in Central Florida, USA.</title>
        <authorList>
            <person name="Lata P."/>
            <person name="Govindarajan S."/>
            <person name="Qi F."/>
            <person name="Li J.-L."/>
            <person name="Maurya S.K."/>
            <person name="Sahoo M.K."/>
        </authorList>
    </citation>
    <scope>NUCLEOTIDE SEQUENCE [LARGE SCALE GENOMIC DNA]</scope>
    <source>
        <strain evidence="7 8">AS1</strain>
    </source>
</reference>
<name>A0A1V9DBT7_9GAMM</name>
<keyword evidence="7" id="KW-0282">Flagellum</keyword>
<dbReference type="Gene3D" id="1.20.1330.10">
    <property type="entry name" value="f41 fragment of flagellin, N-terminal domain"/>
    <property type="match status" value="1"/>
</dbReference>
<dbReference type="InterPro" id="IPR001492">
    <property type="entry name" value="Flagellin"/>
</dbReference>
<comment type="subcellular location">
    <subcellularLocation>
        <location evidence="1">Bacterial flagellum</location>
    </subcellularLocation>
    <subcellularLocation>
        <location evidence="2">Secreted</location>
    </subcellularLocation>
</comment>
<organism evidence="7 8">
    <name type="scientific">Pantoea latae</name>
    <dbReference type="NCBI Taxonomy" id="1964541"/>
    <lineage>
        <taxon>Bacteria</taxon>
        <taxon>Pseudomonadati</taxon>
        <taxon>Pseudomonadota</taxon>
        <taxon>Gammaproteobacteria</taxon>
        <taxon>Enterobacterales</taxon>
        <taxon>Erwiniaceae</taxon>
        <taxon>Pantoea</taxon>
    </lineage>
</organism>
<dbReference type="OrthoDB" id="9768249at2"/>
<evidence type="ECO:0000256" key="3">
    <source>
        <dbReference type="ARBA" id="ARBA00005709"/>
    </source>
</evidence>
<dbReference type="InterPro" id="IPR001029">
    <property type="entry name" value="Flagellin_N"/>
</dbReference>
<dbReference type="InterPro" id="IPR013384">
    <property type="entry name" value="Flagell_FlgL"/>
</dbReference>
<comment type="similarity">
    <text evidence="3">Belongs to the bacterial flagellin family.</text>
</comment>
<dbReference type="AlphaFoldDB" id="A0A1V9DBT7"/>
<accession>A0A1V9DBT7</accession>
<comment type="caution">
    <text evidence="7">The sequence shown here is derived from an EMBL/GenBank/DDBJ whole genome shotgun (WGS) entry which is preliminary data.</text>
</comment>
<dbReference type="Pfam" id="PF00669">
    <property type="entry name" value="Flagellin_N"/>
    <property type="match status" value="1"/>
</dbReference>
<dbReference type="PANTHER" id="PTHR42792:SF1">
    <property type="entry name" value="FLAGELLAR HOOK-ASSOCIATED PROTEIN 3"/>
    <property type="match status" value="1"/>
</dbReference>
<evidence type="ECO:0000313" key="7">
    <source>
        <dbReference type="EMBL" id="OQP31319.1"/>
    </source>
</evidence>
<evidence type="ECO:0000256" key="2">
    <source>
        <dbReference type="ARBA" id="ARBA00004613"/>
    </source>
</evidence>
<dbReference type="GO" id="GO:0009424">
    <property type="term" value="C:bacterial-type flagellum hook"/>
    <property type="evidence" value="ECO:0007669"/>
    <property type="project" value="InterPro"/>
</dbReference>
<evidence type="ECO:0000256" key="1">
    <source>
        <dbReference type="ARBA" id="ARBA00004365"/>
    </source>
</evidence>
<keyword evidence="8" id="KW-1185">Reference proteome</keyword>
<evidence type="ECO:0000256" key="4">
    <source>
        <dbReference type="ARBA" id="ARBA00022525"/>
    </source>
</evidence>
<dbReference type="EMBL" id="MWUE01000027">
    <property type="protein sequence ID" value="OQP31319.1"/>
    <property type="molecule type" value="Genomic_DNA"/>
</dbReference>
<dbReference type="GO" id="GO:0071973">
    <property type="term" value="P:bacterial-type flagellum-dependent cell motility"/>
    <property type="evidence" value="ECO:0007669"/>
    <property type="project" value="InterPro"/>
</dbReference>
<keyword evidence="7" id="KW-0966">Cell projection</keyword>
<gene>
    <name evidence="7" type="primary">flgL</name>
    <name evidence="7" type="ORF">B2J69_18030</name>
</gene>